<dbReference type="Proteomes" id="UP001477947">
    <property type="component" value="Chromosome"/>
</dbReference>
<evidence type="ECO:0000313" key="1">
    <source>
        <dbReference type="EMBL" id="XAM40580.1"/>
    </source>
</evidence>
<reference evidence="1 2" key="1">
    <citation type="submission" date="2024-04" db="EMBL/GenBank/DDBJ databases">
        <title>Isolation and characterization of novel acetogenic strains of the genera Terrisporobacter and Acetoanaerobium.</title>
        <authorList>
            <person name="Boeer T."/>
            <person name="Schueler M.A."/>
            <person name="Lueschen A."/>
            <person name="Eysell L."/>
            <person name="Droege J."/>
            <person name="Heinemann M."/>
            <person name="Engelhardt L."/>
            <person name="Basen M."/>
            <person name="Daniel R."/>
        </authorList>
    </citation>
    <scope>NUCLEOTIDE SEQUENCE [LARGE SCALE GENOMIC DNA]</scope>
    <source>
        <strain evidence="1 2">ELB</strain>
    </source>
</reference>
<organism evidence="1 2">
    <name type="scientific">Terrisporobacter petrolearius</name>
    <dbReference type="NCBI Taxonomy" id="1460447"/>
    <lineage>
        <taxon>Bacteria</taxon>
        <taxon>Bacillati</taxon>
        <taxon>Bacillota</taxon>
        <taxon>Clostridia</taxon>
        <taxon>Peptostreptococcales</taxon>
        <taxon>Peptostreptococcaceae</taxon>
        <taxon>Terrisporobacter</taxon>
    </lineage>
</organism>
<keyword evidence="2" id="KW-1185">Reference proteome</keyword>
<evidence type="ECO:0000313" key="2">
    <source>
        <dbReference type="Proteomes" id="UP001477947"/>
    </source>
</evidence>
<accession>A0ABZ3FA33</accession>
<sequence>MSKILENRYKLIIPMICKYYLPLIKFYIGG</sequence>
<name>A0ABZ3FA33_9FIRM</name>
<gene>
    <name evidence="1" type="ORF">TPELB_08860</name>
</gene>
<proteinExistence type="predicted"/>
<dbReference type="EMBL" id="CP154622">
    <property type="protein sequence ID" value="XAM40580.1"/>
    <property type="molecule type" value="Genomic_DNA"/>
</dbReference>
<protein>
    <submittedName>
        <fullName evidence="1">Uncharacterized protein</fullName>
    </submittedName>
</protein>